<dbReference type="GeneID" id="104585750"/>
<keyword evidence="4" id="KW-1133">Transmembrane helix</keyword>
<dbReference type="InterPro" id="IPR052222">
    <property type="entry name" value="DESIGUAL"/>
</dbReference>
<dbReference type="OMA" id="RTWIFEC"/>
<dbReference type="OrthoDB" id="1667348at2759"/>
<keyword evidence="7" id="KW-1185">Reference proteome</keyword>
<proteinExistence type="inferred from homology"/>
<dbReference type="PANTHER" id="PTHR31769">
    <property type="entry name" value="OS07G0462200 PROTEIN-RELATED"/>
    <property type="match status" value="1"/>
</dbReference>
<comment type="subcellular location">
    <subcellularLocation>
        <location evidence="1">Endomembrane system</location>
        <topology evidence="1">Multi-pass membrane protein</topology>
    </subcellularLocation>
</comment>
<dbReference type="Proteomes" id="UP000189703">
    <property type="component" value="Unplaced"/>
</dbReference>
<dbReference type="InterPro" id="IPR009606">
    <property type="entry name" value="DEAL/Modifying_wall_lignin1/2"/>
</dbReference>
<dbReference type="KEGG" id="nnu:104585750"/>
<sequence length="171" mass="18502">MARPEAALICLLIMAMDITAGILGIQAEIDQNKEKHIRLWIFECRNPSYEAFKLGLVAAALLALAHVLANLIGGCVCICSQMELETASANKQLAVGCLILSWIIVGVGFLMLIIGTMANLKSRRSCGISHHHFLSIGGVLCFVHGLFCTAYYVSAAAAIKEEEASQRRQNV</sequence>
<evidence type="ECO:0000313" key="8">
    <source>
        <dbReference type="RefSeq" id="XP_010241029.1"/>
    </source>
</evidence>
<keyword evidence="5" id="KW-0472">Membrane</keyword>
<evidence type="ECO:0000313" key="7">
    <source>
        <dbReference type="Proteomes" id="UP000189703"/>
    </source>
</evidence>
<evidence type="ECO:0000256" key="3">
    <source>
        <dbReference type="ARBA" id="ARBA00022729"/>
    </source>
</evidence>
<name>A0A1U7YTI8_NELNU</name>
<reference evidence="8" key="1">
    <citation type="submission" date="2025-08" db="UniProtKB">
        <authorList>
            <consortium name="RefSeq"/>
        </authorList>
    </citation>
    <scope>IDENTIFICATION</scope>
</reference>
<comment type="similarity">
    <text evidence="6">Belongs to the DESIGUAL family.</text>
</comment>
<gene>
    <name evidence="8" type="primary">LOC104585750</name>
</gene>
<evidence type="ECO:0000256" key="2">
    <source>
        <dbReference type="ARBA" id="ARBA00022692"/>
    </source>
</evidence>
<accession>A0A1U7YTI8</accession>
<dbReference type="Pfam" id="PF06749">
    <property type="entry name" value="DUF1218"/>
    <property type="match status" value="1"/>
</dbReference>
<dbReference type="RefSeq" id="XP_010241029.1">
    <property type="nucleotide sequence ID" value="XM_010242727.2"/>
</dbReference>
<evidence type="ECO:0000256" key="6">
    <source>
        <dbReference type="ARBA" id="ARBA00029467"/>
    </source>
</evidence>
<keyword evidence="3" id="KW-0732">Signal</keyword>
<evidence type="ECO:0000256" key="4">
    <source>
        <dbReference type="ARBA" id="ARBA00022989"/>
    </source>
</evidence>
<dbReference type="AlphaFoldDB" id="A0A1U7YTI8"/>
<protein>
    <submittedName>
        <fullName evidence="8">Uncharacterized protein LOC104585750</fullName>
    </submittedName>
</protein>
<keyword evidence="2" id="KW-0812">Transmembrane</keyword>
<evidence type="ECO:0000256" key="5">
    <source>
        <dbReference type="ARBA" id="ARBA00023136"/>
    </source>
</evidence>
<dbReference type="GO" id="GO:0012505">
    <property type="term" value="C:endomembrane system"/>
    <property type="evidence" value="ECO:0007669"/>
    <property type="project" value="UniProtKB-SubCell"/>
</dbReference>
<dbReference type="eggNOG" id="ENOG502RXRV">
    <property type="taxonomic scope" value="Eukaryota"/>
</dbReference>
<dbReference type="FunCoup" id="A0A1U7YTI8">
    <property type="interactions" value="688"/>
</dbReference>
<evidence type="ECO:0000256" key="1">
    <source>
        <dbReference type="ARBA" id="ARBA00004127"/>
    </source>
</evidence>
<organism evidence="7 8">
    <name type="scientific">Nelumbo nucifera</name>
    <name type="common">Sacred lotus</name>
    <dbReference type="NCBI Taxonomy" id="4432"/>
    <lineage>
        <taxon>Eukaryota</taxon>
        <taxon>Viridiplantae</taxon>
        <taxon>Streptophyta</taxon>
        <taxon>Embryophyta</taxon>
        <taxon>Tracheophyta</taxon>
        <taxon>Spermatophyta</taxon>
        <taxon>Magnoliopsida</taxon>
        <taxon>Proteales</taxon>
        <taxon>Nelumbonaceae</taxon>
        <taxon>Nelumbo</taxon>
    </lineage>
</organism>